<dbReference type="RefSeq" id="WP_425563080.1">
    <property type="nucleotide sequence ID" value="NZ_BAABJY010000002.1"/>
</dbReference>
<evidence type="ECO:0000313" key="2">
    <source>
        <dbReference type="EMBL" id="GAA4867024.1"/>
    </source>
</evidence>
<gene>
    <name evidence="2" type="ORF">GCM10023332_19210</name>
</gene>
<keyword evidence="1" id="KW-0732">Signal</keyword>
<name>A0ABP9E4D4_9GAMM</name>
<comment type="caution">
    <text evidence="2">The sequence shown here is derived from an EMBL/GenBank/DDBJ whole genome shotgun (WGS) entry which is preliminary data.</text>
</comment>
<proteinExistence type="predicted"/>
<keyword evidence="3" id="KW-1185">Reference proteome</keyword>
<feature type="chain" id="PRO_5046102319" evidence="1">
    <location>
        <begin position="23"/>
        <end position="166"/>
    </location>
</feature>
<reference evidence="3" key="1">
    <citation type="journal article" date="2019" name="Int. J. Syst. Evol. Microbiol.">
        <title>The Global Catalogue of Microorganisms (GCM) 10K type strain sequencing project: providing services to taxonomists for standard genome sequencing and annotation.</title>
        <authorList>
            <consortium name="The Broad Institute Genomics Platform"/>
            <consortium name="The Broad Institute Genome Sequencing Center for Infectious Disease"/>
            <person name="Wu L."/>
            <person name="Ma J."/>
        </authorList>
    </citation>
    <scope>NUCLEOTIDE SEQUENCE [LARGE SCALE GENOMIC DNA]</scope>
    <source>
        <strain evidence="3">JCM 18392</strain>
    </source>
</reference>
<evidence type="ECO:0000313" key="3">
    <source>
        <dbReference type="Proteomes" id="UP001501323"/>
    </source>
</evidence>
<evidence type="ECO:0000256" key="1">
    <source>
        <dbReference type="SAM" id="SignalP"/>
    </source>
</evidence>
<feature type="signal peptide" evidence="1">
    <location>
        <begin position="1"/>
        <end position="22"/>
    </location>
</feature>
<dbReference type="EMBL" id="BAABJY010000002">
    <property type="protein sequence ID" value="GAA4867024.1"/>
    <property type="molecule type" value="Genomic_DNA"/>
</dbReference>
<sequence>MTKSNRTMTRLMLVACLTLPFAACKKEEVAAPVAKAPMSAPAGDDPAEWRTYVSDVVTRNMEGIQNQPYVYLLPAESTEEFDGLYERMLDKAKTDVARGIIRGNMLAYASPSSGKMADIVVESFSGVTPDTMDGVRVLFIGDAADNARVQAAVEPAGVEYKFIEAK</sequence>
<dbReference type="Proteomes" id="UP001501323">
    <property type="component" value="Unassembled WGS sequence"/>
</dbReference>
<organism evidence="2 3">
    <name type="scientific">Luteimonas vadosa</name>
    <dbReference type="NCBI Taxonomy" id="1165507"/>
    <lineage>
        <taxon>Bacteria</taxon>
        <taxon>Pseudomonadati</taxon>
        <taxon>Pseudomonadota</taxon>
        <taxon>Gammaproteobacteria</taxon>
        <taxon>Lysobacterales</taxon>
        <taxon>Lysobacteraceae</taxon>
        <taxon>Luteimonas</taxon>
    </lineage>
</organism>
<accession>A0ABP9E4D4</accession>
<protein>
    <submittedName>
        <fullName evidence="2">Uncharacterized protein</fullName>
    </submittedName>
</protein>